<organism evidence="1 2">
    <name type="scientific">Helicoverpa armigera</name>
    <name type="common">Cotton bollworm</name>
    <name type="synonym">Heliothis armigera</name>
    <dbReference type="NCBI Taxonomy" id="29058"/>
    <lineage>
        <taxon>Eukaryota</taxon>
        <taxon>Metazoa</taxon>
        <taxon>Ecdysozoa</taxon>
        <taxon>Arthropoda</taxon>
        <taxon>Hexapoda</taxon>
        <taxon>Insecta</taxon>
        <taxon>Pterygota</taxon>
        <taxon>Neoptera</taxon>
        <taxon>Endopterygota</taxon>
        <taxon>Lepidoptera</taxon>
        <taxon>Glossata</taxon>
        <taxon>Ditrysia</taxon>
        <taxon>Noctuoidea</taxon>
        <taxon>Noctuidae</taxon>
        <taxon>Heliothinae</taxon>
        <taxon>Helicoverpa</taxon>
    </lineage>
</organism>
<accession>A0A2W1BFW8</accession>
<gene>
    <name evidence="1" type="primary">HaOG210921</name>
    <name evidence="1" type="ORF">B5X24_HaOG210921</name>
</gene>
<keyword evidence="2" id="KW-1185">Reference proteome</keyword>
<sequence length="118" mass="13015">MDESQVYAFRSLGPTGKGFRRRRKADKAPELIAQAHVYGGWESSLDHTEGDNGIPVPPAPDFGLNQGWVREVAAADCLDEDTAVPFPGRAHSGPSVQWPEPHFKEGTMLTSLFRIILR</sequence>
<protein>
    <submittedName>
        <fullName evidence="1">Uncharacterized protein</fullName>
    </submittedName>
</protein>
<dbReference type="EMBL" id="KZ150175">
    <property type="protein sequence ID" value="PZC72574.1"/>
    <property type="molecule type" value="Genomic_DNA"/>
</dbReference>
<reference evidence="1 2" key="1">
    <citation type="journal article" date="2017" name="BMC Biol.">
        <title>Genomic innovations, transcriptional plasticity and gene loss underlying the evolution and divergence of two highly polyphagous and invasive Helicoverpa pest species.</title>
        <authorList>
            <person name="Pearce S.L."/>
            <person name="Clarke D.F."/>
            <person name="East P.D."/>
            <person name="Elfekih S."/>
            <person name="Gordon K.H."/>
            <person name="Jermiin L.S."/>
            <person name="McGaughran A."/>
            <person name="Oakeshott J.G."/>
            <person name="Papanikolaou A."/>
            <person name="Perera O.P."/>
            <person name="Rane R.V."/>
            <person name="Richards S."/>
            <person name="Tay W.T."/>
            <person name="Walsh T.K."/>
            <person name="Anderson A."/>
            <person name="Anderson C.J."/>
            <person name="Asgari S."/>
            <person name="Board P.G."/>
            <person name="Bretschneider A."/>
            <person name="Campbell P.M."/>
            <person name="Chertemps T."/>
            <person name="Christeller J.T."/>
            <person name="Coppin C.W."/>
            <person name="Downes S.J."/>
            <person name="Duan G."/>
            <person name="Farnsworth C.A."/>
            <person name="Good R.T."/>
            <person name="Han L.B."/>
            <person name="Han Y.C."/>
            <person name="Hatje K."/>
            <person name="Horne I."/>
            <person name="Huang Y.P."/>
            <person name="Hughes D.S."/>
            <person name="Jacquin-Joly E."/>
            <person name="James W."/>
            <person name="Jhangiani S."/>
            <person name="Kollmar M."/>
            <person name="Kuwar S.S."/>
            <person name="Li S."/>
            <person name="Liu N.Y."/>
            <person name="Maibeche M.T."/>
            <person name="Miller J.R."/>
            <person name="Montagne N."/>
            <person name="Perry T."/>
            <person name="Qu J."/>
            <person name="Song S.V."/>
            <person name="Sutton G.G."/>
            <person name="Vogel H."/>
            <person name="Walenz B.P."/>
            <person name="Xu W."/>
            <person name="Zhang H.J."/>
            <person name="Zou Z."/>
            <person name="Batterham P."/>
            <person name="Edwards O.R."/>
            <person name="Feyereisen R."/>
            <person name="Gibbs R.A."/>
            <person name="Heckel D.G."/>
            <person name="McGrath A."/>
            <person name="Robin C."/>
            <person name="Scherer S.E."/>
            <person name="Worley K.C."/>
            <person name="Wu Y.D."/>
        </authorList>
    </citation>
    <scope>NUCLEOTIDE SEQUENCE [LARGE SCALE GENOMIC DNA]</scope>
    <source>
        <strain evidence="1">Harm_GR_Male_#8</strain>
        <tissue evidence="1">Whole organism</tissue>
    </source>
</reference>
<proteinExistence type="predicted"/>
<name>A0A2W1BFW8_HELAM</name>
<evidence type="ECO:0000313" key="1">
    <source>
        <dbReference type="EMBL" id="PZC72574.1"/>
    </source>
</evidence>
<evidence type="ECO:0000313" key="2">
    <source>
        <dbReference type="Proteomes" id="UP000249218"/>
    </source>
</evidence>
<dbReference type="Proteomes" id="UP000249218">
    <property type="component" value="Unassembled WGS sequence"/>
</dbReference>
<dbReference type="AlphaFoldDB" id="A0A2W1BFW8"/>